<keyword evidence="2" id="KW-1133">Transmembrane helix</keyword>
<dbReference type="HOGENOM" id="CLU_142248_1_0_6"/>
<sequence>MNTDKINNECATTDNKKVEFMRLFLLTLAAFMLAGCGINQYTSPSMNKGFSSMKISKPVPKATKEEDVSAEKIKLMNSPEELLGMPFKDLGVVSGEDCRKNAKSPPANLDSAKNSMLTQAAYIAADAVLLHQCQTSTAPGCYQATVCEGSALKIVE</sequence>
<comment type="caution">
    <text evidence="3">The sequence shown here is derived from an EMBL/GenBank/DDBJ whole genome shotgun (WGS) entry which is preliminary data.</text>
</comment>
<dbReference type="GO" id="GO:0035556">
    <property type="term" value="P:intracellular signal transduction"/>
    <property type="evidence" value="ECO:0007669"/>
    <property type="project" value="InterPro"/>
</dbReference>
<feature type="transmembrane region" description="Helical" evidence="2">
    <location>
        <begin position="20"/>
        <end position="38"/>
    </location>
</feature>
<evidence type="ECO:0000313" key="3">
    <source>
        <dbReference type="EMBL" id="EFB72691.1"/>
    </source>
</evidence>
<dbReference type="InterPro" id="IPR030852">
    <property type="entry name" value="RcsF"/>
</dbReference>
<keyword evidence="1" id="KW-0998">Cell outer membrane</keyword>
<dbReference type="eggNOG" id="ENOG5031XBN">
    <property type="taxonomic scope" value="Bacteria"/>
</dbReference>
<comment type="similarity">
    <text evidence="1">Belongs to the RcsF family.</text>
</comment>
<comment type="caution">
    <text evidence="1">Lacks conserved residue(s) required for the propagation of feature annotation.</text>
</comment>
<comment type="subcellular location">
    <subcellularLocation>
        <location evidence="1">Cell outer membrane</location>
        <topology evidence="1">Lipid-anchor</topology>
        <orientation evidence="1">Periplasmic side</orientation>
    </subcellularLocation>
</comment>
<dbReference type="STRING" id="500637.PROVRUST_05971"/>
<evidence type="ECO:0000313" key="4">
    <source>
        <dbReference type="Proteomes" id="UP000005512"/>
    </source>
</evidence>
<name>D1P1A5_9GAMM</name>
<dbReference type="Proteomes" id="UP000005512">
    <property type="component" value="Unassembled WGS sequence"/>
</dbReference>
<protein>
    <recommendedName>
        <fullName evidence="1">Outer membrane lipoprotein RcsF</fullName>
    </recommendedName>
</protein>
<dbReference type="HAMAP" id="MF_00976">
    <property type="entry name" value="RcsF"/>
    <property type="match status" value="1"/>
</dbReference>
<dbReference type="EMBL" id="ABXV02000021">
    <property type="protein sequence ID" value="EFB72691.1"/>
    <property type="molecule type" value="Genomic_DNA"/>
</dbReference>
<evidence type="ECO:0000256" key="1">
    <source>
        <dbReference type="HAMAP-Rule" id="MF_00976"/>
    </source>
</evidence>
<keyword evidence="2" id="KW-0812">Transmembrane</keyword>
<reference evidence="3" key="1">
    <citation type="submission" date="2009-12" db="EMBL/GenBank/DDBJ databases">
        <authorList>
            <person name="Weinstock G."/>
            <person name="Sodergren E."/>
            <person name="Clifton S."/>
            <person name="Fulton L."/>
            <person name="Fulton B."/>
            <person name="Courtney L."/>
            <person name="Fronick C."/>
            <person name="Harrison M."/>
            <person name="Strong C."/>
            <person name="Farmer C."/>
            <person name="Delahaunty K."/>
            <person name="Markovic C."/>
            <person name="Hall O."/>
            <person name="Minx P."/>
            <person name="Tomlinson C."/>
            <person name="Mitreva M."/>
            <person name="Nelson J."/>
            <person name="Hou S."/>
            <person name="Wollam A."/>
            <person name="Pepin K.H."/>
            <person name="Johnson M."/>
            <person name="Bhonagiri V."/>
            <person name="Nash W.E."/>
            <person name="Warren W."/>
            <person name="Chinwalla A."/>
            <person name="Mardis E.R."/>
            <person name="Wilson R.K."/>
        </authorList>
    </citation>
    <scope>NUCLEOTIDE SEQUENCE [LARGE SCALE GENOMIC DNA]</scope>
    <source>
        <strain evidence="3">DSM 4541</strain>
    </source>
</reference>
<comment type="function">
    <text evidence="1">Essential component of the Rcs signaling system, which controls transcription of numerous genes. Plays a role in signal transduction from the cell surface to the histidine kinase RcsC. May detect outer membrane defects.</text>
</comment>
<keyword evidence="3" id="KW-0449">Lipoprotein</keyword>
<proteinExistence type="inferred from homology"/>
<dbReference type="GO" id="GO:0031241">
    <property type="term" value="C:periplasmic side of cell outer membrane"/>
    <property type="evidence" value="ECO:0007669"/>
    <property type="project" value="UniProtKB-UniRule"/>
</dbReference>
<dbReference type="Pfam" id="PF16358">
    <property type="entry name" value="RcsF"/>
    <property type="match status" value="1"/>
</dbReference>
<gene>
    <name evidence="1 3" type="primary">rcsF</name>
    <name evidence="3" type="ORF">PROVRUST_05971</name>
</gene>
<organism evidence="3 4">
    <name type="scientific">Providencia rustigianii DSM 4541</name>
    <dbReference type="NCBI Taxonomy" id="500637"/>
    <lineage>
        <taxon>Bacteria</taxon>
        <taxon>Pseudomonadati</taxon>
        <taxon>Pseudomonadota</taxon>
        <taxon>Gammaproteobacteria</taxon>
        <taxon>Enterobacterales</taxon>
        <taxon>Morganellaceae</taxon>
        <taxon>Providencia</taxon>
    </lineage>
</organism>
<evidence type="ECO:0000256" key="2">
    <source>
        <dbReference type="SAM" id="Phobius"/>
    </source>
</evidence>
<keyword evidence="1 2" id="KW-0472">Membrane</keyword>
<dbReference type="Gene3D" id="3.30.110.70">
    <property type="entry name" value="Hypothetical protein apc22750. Chain B"/>
    <property type="match status" value="1"/>
</dbReference>
<accession>D1P1A5</accession>
<dbReference type="AlphaFoldDB" id="D1P1A5"/>
<keyword evidence="4" id="KW-1185">Reference proteome</keyword>